<keyword evidence="4" id="KW-0804">Transcription</keyword>
<sequence>MRQEPNRAGEMAAFVRVVEQGGFARAGSVLGLSPSAVSKLMTRLEQRLGATLLRRSTRRIALTPEGEQFHARALAILAEIEFAEREIGAARLPAGRIRINSSMSYVAHVLADILPAFLEQYPDISVDIIQTDAVADLLKDGSDIAIRAGALPASSLVARSLGETPLVVVAAPAWIARNGLPVDADDLAARDRVGFAYTRASGDWLRTGETSPARVRVSDGEGIRRLVLAGVAPARLAEFTVRHEVACGRLVVLPTNPGAARQEPFHAVYVGQSGQLPARMRVLLDYLAVSGRVDGAAGGLQMVCFEWNAT</sequence>
<dbReference type="InterPro" id="IPR058163">
    <property type="entry name" value="LysR-type_TF_proteobact-type"/>
</dbReference>
<gene>
    <name evidence="6" type="ORF">ASILVAE211_13845</name>
</gene>
<dbReference type="Gene3D" id="3.40.190.290">
    <property type="match status" value="1"/>
</dbReference>
<evidence type="ECO:0000313" key="6">
    <source>
        <dbReference type="EMBL" id="MCB8876270.1"/>
    </source>
</evidence>
<evidence type="ECO:0000313" key="7">
    <source>
        <dbReference type="Proteomes" id="UP000708298"/>
    </source>
</evidence>
<organism evidence="6 7">
    <name type="scientific">Acidisoma silvae</name>
    <dbReference type="NCBI Taxonomy" id="2802396"/>
    <lineage>
        <taxon>Bacteria</taxon>
        <taxon>Pseudomonadati</taxon>
        <taxon>Pseudomonadota</taxon>
        <taxon>Alphaproteobacteria</taxon>
        <taxon>Acetobacterales</taxon>
        <taxon>Acidocellaceae</taxon>
        <taxon>Acidisoma</taxon>
    </lineage>
</organism>
<dbReference type="GO" id="GO:0043565">
    <property type="term" value="F:sequence-specific DNA binding"/>
    <property type="evidence" value="ECO:0007669"/>
    <property type="project" value="TreeGrafter"/>
</dbReference>
<keyword evidence="3" id="KW-0238">DNA-binding</keyword>
<dbReference type="PROSITE" id="PS50931">
    <property type="entry name" value="HTH_LYSR"/>
    <property type="match status" value="1"/>
</dbReference>
<dbReference type="EMBL" id="JAESVB010000005">
    <property type="protein sequence ID" value="MCB8876270.1"/>
    <property type="molecule type" value="Genomic_DNA"/>
</dbReference>
<comment type="caution">
    <text evidence="6">The sequence shown here is derived from an EMBL/GenBank/DDBJ whole genome shotgun (WGS) entry which is preliminary data.</text>
</comment>
<dbReference type="InterPro" id="IPR000847">
    <property type="entry name" value="LysR_HTH_N"/>
</dbReference>
<dbReference type="PANTHER" id="PTHR30537:SF71">
    <property type="entry name" value="TRANSCRIPTIONAL REGULATORY PROTEIN"/>
    <property type="match status" value="1"/>
</dbReference>
<protein>
    <submittedName>
        <fullName evidence="6">LysR family transcriptional regulator</fullName>
    </submittedName>
</protein>
<dbReference type="InterPro" id="IPR036388">
    <property type="entry name" value="WH-like_DNA-bd_sf"/>
</dbReference>
<accession>A0A964DZA0</accession>
<evidence type="ECO:0000256" key="3">
    <source>
        <dbReference type="ARBA" id="ARBA00023125"/>
    </source>
</evidence>
<dbReference type="SUPFAM" id="SSF46785">
    <property type="entry name" value="Winged helix' DNA-binding domain"/>
    <property type="match status" value="1"/>
</dbReference>
<dbReference type="PANTHER" id="PTHR30537">
    <property type="entry name" value="HTH-TYPE TRANSCRIPTIONAL REGULATOR"/>
    <property type="match status" value="1"/>
</dbReference>
<dbReference type="SUPFAM" id="SSF53850">
    <property type="entry name" value="Periplasmic binding protein-like II"/>
    <property type="match status" value="1"/>
</dbReference>
<dbReference type="RefSeq" id="WP_227321921.1">
    <property type="nucleotide sequence ID" value="NZ_JAESVB010000005.1"/>
</dbReference>
<feature type="domain" description="HTH lysR-type" evidence="5">
    <location>
        <begin position="11"/>
        <end position="63"/>
    </location>
</feature>
<comment type="similarity">
    <text evidence="1">Belongs to the LysR transcriptional regulatory family.</text>
</comment>
<dbReference type="Proteomes" id="UP000708298">
    <property type="component" value="Unassembled WGS sequence"/>
</dbReference>
<dbReference type="AlphaFoldDB" id="A0A964DZA0"/>
<evidence type="ECO:0000259" key="5">
    <source>
        <dbReference type="PROSITE" id="PS50931"/>
    </source>
</evidence>
<dbReference type="Gene3D" id="1.10.10.10">
    <property type="entry name" value="Winged helix-like DNA-binding domain superfamily/Winged helix DNA-binding domain"/>
    <property type="match status" value="1"/>
</dbReference>
<reference evidence="6" key="1">
    <citation type="journal article" date="2021" name="Microorganisms">
        <title>Acidisoma silvae sp. nov. and Acidisomacellulosilytica sp. nov., Two Acidophilic Bacteria Isolated from Decaying Wood, Hydrolyzing Cellulose and Producing Poly-3-hydroxybutyrate.</title>
        <authorList>
            <person name="Mieszkin S."/>
            <person name="Pouder E."/>
            <person name="Uroz S."/>
            <person name="Simon-Colin C."/>
            <person name="Alain K."/>
        </authorList>
    </citation>
    <scope>NUCLEOTIDE SEQUENCE</scope>
    <source>
        <strain evidence="6">HW T2.11</strain>
    </source>
</reference>
<evidence type="ECO:0000256" key="4">
    <source>
        <dbReference type="ARBA" id="ARBA00023163"/>
    </source>
</evidence>
<dbReference type="InterPro" id="IPR036390">
    <property type="entry name" value="WH_DNA-bd_sf"/>
</dbReference>
<reference evidence="6" key="2">
    <citation type="submission" date="2021-01" db="EMBL/GenBank/DDBJ databases">
        <authorList>
            <person name="Mieszkin S."/>
            <person name="Pouder E."/>
            <person name="Alain K."/>
        </authorList>
    </citation>
    <scope>NUCLEOTIDE SEQUENCE</scope>
    <source>
        <strain evidence="6">HW T2.11</strain>
    </source>
</reference>
<dbReference type="Pfam" id="PF03466">
    <property type="entry name" value="LysR_substrate"/>
    <property type="match status" value="1"/>
</dbReference>
<name>A0A964DZA0_9PROT</name>
<dbReference type="GO" id="GO:0003700">
    <property type="term" value="F:DNA-binding transcription factor activity"/>
    <property type="evidence" value="ECO:0007669"/>
    <property type="project" value="InterPro"/>
</dbReference>
<dbReference type="InterPro" id="IPR005119">
    <property type="entry name" value="LysR_subst-bd"/>
</dbReference>
<dbReference type="Pfam" id="PF00126">
    <property type="entry name" value="HTH_1"/>
    <property type="match status" value="1"/>
</dbReference>
<proteinExistence type="inferred from homology"/>
<dbReference type="GO" id="GO:0006351">
    <property type="term" value="P:DNA-templated transcription"/>
    <property type="evidence" value="ECO:0007669"/>
    <property type="project" value="TreeGrafter"/>
</dbReference>
<keyword evidence="2" id="KW-0805">Transcription regulation</keyword>
<evidence type="ECO:0000256" key="2">
    <source>
        <dbReference type="ARBA" id="ARBA00023015"/>
    </source>
</evidence>
<dbReference type="FunFam" id="1.10.10.10:FF:000001">
    <property type="entry name" value="LysR family transcriptional regulator"/>
    <property type="match status" value="1"/>
</dbReference>
<evidence type="ECO:0000256" key="1">
    <source>
        <dbReference type="ARBA" id="ARBA00009437"/>
    </source>
</evidence>
<keyword evidence="7" id="KW-1185">Reference proteome</keyword>